<accession>A0A0F9ED16</accession>
<protein>
    <submittedName>
        <fullName evidence="1">Uncharacterized protein</fullName>
    </submittedName>
</protein>
<organism evidence="1">
    <name type="scientific">marine sediment metagenome</name>
    <dbReference type="NCBI Taxonomy" id="412755"/>
    <lineage>
        <taxon>unclassified sequences</taxon>
        <taxon>metagenomes</taxon>
        <taxon>ecological metagenomes</taxon>
    </lineage>
</organism>
<name>A0A0F9ED16_9ZZZZ</name>
<dbReference type="Pfam" id="PF05063">
    <property type="entry name" value="MT-A70"/>
    <property type="match status" value="1"/>
</dbReference>
<proteinExistence type="predicted"/>
<dbReference type="PROSITE" id="PS51143">
    <property type="entry name" value="MT_A70"/>
    <property type="match status" value="1"/>
</dbReference>
<reference evidence="1" key="1">
    <citation type="journal article" date="2015" name="Nature">
        <title>Complex archaea that bridge the gap between prokaryotes and eukaryotes.</title>
        <authorList>
            <person name="Spang A."/>
            <person name="Saw J.H."/>
            <person name="Jorgensen S.L."/>
            <person name="Zaremba-Niedzwiedzka K."/>
            <person name="Martijn J."/>
            <person name="Lind A.E."/>
            <person name="van Eijk R."/>
            <person name="Schleper C."/>
            <person name="Guy L."/>
            <person name="Ettema T.J."/>
        </authorList>
    </citation>
    <scope>NUCLEOTIDE SEQUENCE</scope>
</reference>
<sequence>MNKKYQIIYADPSWSYSISSSIAGGRGQNTKYRCLRPVEIYDLPVEKIADENCVLFLWVTYPFLQKSFVADAPAPFLFLKIKKDVPTVPPSVTEIVTLSPA</sequence>
<feature type="non-terminal residue" evidence="1">
    <location>
        <position position="101"/>
    </location>
</feature>
<dbReference type="InterPro" id="IPR007757">
    <property type="entry name" value="MT-A70-like"/>
</dbReference>
<dbReference type="EMBL" id="LAZR01025464">
    <property type="protein sequence ID" value="KKL71839.1"/>
    <property type="molecule type" value="Genomic_DNA"/>
</dbReference>
<gene>
    <name evidence="1" type="ORF">LCGC14_2090880</name>
</gene>
<dbReference type="AlphaFoldDB" id="A0A0F9ED16"/>
<evidence type="ECO:0000313" key="1">
    <source>
        <dbReference type="EMBL" id="KKL71839.1"/>
    </source>
</evidence>
<comment type="caution">
    <text evidence="1">The sequence shown here is derived from an EMBL/GenBank/DDBJ whole genome shotgun (WGS) entry which is preliminary data.</text>
</comment>